<gene>
    <name evidence="2" type="ORF">H0235_000784</name>
</gene>
<proteinExistence type="predicted"/>
<evidence type="ECO:0000256" key="1">
    <source>
        <dbReference type="SAM" id="MobiDB-lite"/>
    </source>
</evidence>
<dbReference type="EMBL" id="JACSDY010000001">
    <property type="protein sequence ID" value="KAF7438393.1"/>
    <property type="molecule type" value="Genomic_DNA"/>
</dbReference>
<name>A0A834UGP8_VESPE</name>
<reference evidence="2" key="1">
    <citation type="journal article" date="2020" name="G3 (Bethesda)">
        <title>High-Quality Assemblies for Three Invasive Social Wasps from the &lt;i&gt;Vespula&lt;/i&gt; Genus.</title>
        <authorList>
            <person name="Harrop T.W.R."/>
            <person name="Guhlin J."/>
            <person name="McLaughlin G.M."/>
            <person name="Permina E."/>
            <person name="Stockwell P."/>
            <person name="Gilligan J."/>
            <person name="Le Lec M.F."/>
            <person name="Gruber M.A.M."/>
            <person name="Quinn O."/>
            <person name="Lovegrove M."/>
            <person name="Duncan E.J."/>
            <person name="Remnant E.J."/>
            <person name="Van Eeckhoven J."/>
            <person name="Graham B."/>
            <person name="Knapp R.A."/>
            <person name="Langford K.W."/>
            <person name="Kronenberg Z."/>
            <person name="Press M.O."/>
            <person name="Eacker S.M."/>
            <person name="Wilson-Rankin E.E."/>
            <person name="Purcell J."/>
            <person name="Lester P.J."/>
            <person name="Dearden P.K."/>
        </authorList>
    </citation>
    <scope>NUCLEOTIDE SEQUENCE</scope>
    <source>
        <strain evidence="2">Volc-1</strain>
    </source>
</reference>
<comment type="caution">
    <text evidence="2">The sequence shown here is derived from an EMBL/GenBank/DDBJ whole genome shotgun (WGS) entry which is preliminary data.</text>
</comment>
<sequence length="106" mass="11539">MFQQCNPHDKESDYWGGGRGAKQGYEAKMNADHGQLQKGEDQYRGAGGSSSGSPPASLLVVPQPLTVKPSHPSHLNPHLGGPHSHPPRKYQCKMCPQSRRIDGIKL</sequence>
<accession>A0A834UGP8</accession>
<dbReference type="AlphaFoldDB" id="A0A834UGP8"/>
<dbReference type="Proteomes" id="UP000600918">
    <property type="component" value="Unassembled WGS sequence"/>
</dbReference>
<organism evidence="2 3">
    <name type="scientific">Vespula pensylvanica</name>
    <name type="common">Western yellow jacket</name>
    <name type="synonym">Wasp</name>
    <dbReference type="NCBI Taxonomy" id="30213"/>
    <lineage>
        <taxon>Eukaryota</taxon>
        <taxon>Metazoa</taxon>
        <taxon>Ecdysozoa</taxon>
        <taxon>Arthropoda</taxon>
        <taxon>Hexapoda</taxon>
        <taxon>Insecta</taxon>
        <taxon>Pterygota</taxon>
        <taxon>Neoptera</taxon>
        <taxon>Endopterygota</taxon>
        <taxon>Hymenoptera</taxon>
        <taxon>Apocrita</taxon>
        <taxon>Aculeata</taxon>
        <taxon>Vespoidea</taxon>
        <taxon>Vespidae</taxon>
        <taxon>Vespinae</taxon>
        <taxon>Vespula</taxon>
    </lineage>
</organism>
<keyword evidence="3" id="KW-1185">Reference proteome</keyword>
<protein>
    <submittedName>
        <fullName evidence="2">Uncharacterized protein</fullName>
    </submittedName>
</protein>
<evidence type="ECO:0000313" key="2">
    <source>
        <dbReference type="EMBL" id="KAF7438393.1"/>
    </source>
</evidence>
<feature type="region of interest" description="Disordered" evidence="1">
    <location>
        <begin position="1"/>
        <end position="106"/>
    </location>
</feature>
<evidence type="ECO:0000313" key="3">
    <source>
        <dbReference type="Proteomes" id="UP000600918"/>
    </source>
</evidence>